<dbReference type="Gene3D" id="3.40.225.10">
    <property type="entry name" value="Class II aldolase/adducin N-terminal domain"/>
    <property type="match status" value="1"/>
</dbReference>
<proteinExistence type="inferred from homology"/>
<sequence length="246" mass="26281">MTLTVRDGLRQEVLAANLAIPQVGLATLTWGNVSGVDRAAGVFVIKPSGVPYDDLSLDSLVTVRLADGAVVDGDLRPSTDTETHRCLYLAFPSIGGVTHTHSTHAVAFAQARRDIPVLGTTHADTFNGPIPCTPDLTAEQCAADYEYNTGRVIVDLLKSDDRKAAEVPAALVANHGPFTWGASARKSLEHAIICEAVADIAIHTLALIPTAPPPRHLLERHYTRKHGPDAYYGNPEVTAPAPSRSW</sequence>
<dbReference type="Proteomes" id="UP001474181">
    <property type="component" value="Unassembled WGS sequence"/>
</dbReference>
<dbReference type="RefSeq" id="WP_350780691.1">
    <property type="nucleotide sequence ID" value="NZ_JBEPEK010000079.1"/>
</dbReference>
<protein>
    <recommendedName>
        <fullName evidence="4">L-ribulose-5-phosphate 4-epimerase</fullName>
        <ecNumber evidence="4">5.1.3.4</ecNumber>
    </recommendedName>
</protein>
<accession>A0ABV1WUU7</accession>
<keyword evidence="8" id="KW-0413">Isomerase</keyword>
<reference evidence="8 9" key="1">
    <citation type="submission" date="2024-06" db="EMBL/GenBank/DDBJ databases">
        <title>The Natural Products Discovery Center: Release of the First 8490 Sequenced Strains for Exploring Actinobacteria Biosynthetic Diversity.</title>
        <authorList>
            <person name="Kalkreuter E."/>
            <person name="Kautsar S.A."/>
            <person name="Yang D."/>
            <person name="Bader C.D."/>
            <person name="Teijaro C.N."/>
            <person name="Fluegel L."/>
            <person name="Davis C.M."/>
            <person name="Simpson J.R."/>
            <person name="Lauterbach L."/>
            <person name="Steele A.D."/>
            <person name="Gui C."/>
            <person name="Meng S."/>
            <person name="Li G."/>
            <person name="Viehrig K."/>
            <person name="Ye F."/>
            <person name="Su P."/>
            <person name="Kiefer A.F."/>
            <person name="Nichols A."/>
            <person name="Cepeda A.J."/>
            <person name="Yan W."/>
            <person name="Fan B."/>
            <person name="Jiang Y."/>
            <person name="Adhikari A."/>
            <person name="Zheng C.-J."/>
            <person name="Schuster L."/>
            <person name="Cowan T.M."/>
            <person name="Smanski M.J."/>
            <person name="Chevrette M.G."/>
            <person name="De Carvalho L.P.S."/>
            <person name="Shen B."/>
        </authorList>
    </citation>
    <scope>NUCLEOTIDE SEQUENCE [LARGE SCALE GENOMIC DNA]</scope>
    <source>
        <strain evidence="8 9">NPDC000234</strain>
    </source>
</reference>
<dbReference type="NCBIfam" id="NF006047">
    <property type="entry name" value="PRK08193.1"/>
    <property type="match status" value="1"/>
</dbReference>
<organism evidence="8 9">
    <name type="scientific">Streptomyces hyaluromycini</name>
    <dbReference type="NCBI Taxonomy" id="1377993"/>
    <lineage>
        <taxon>Bacteria</taxon>
        <taxon>Bacillati</taxon>
        <taxon>Actinomycetota</taxon>
        <taxon>Actinomycetes</taxon>
        <taxon>Kitasatosporales</taxon>
        <taxon>Streptomycetaceae</taxon>
        <taxon>Streptomyces</taxon>
    </lineage>
</organism>
<dbReference type="SUPFAM" id="SSF53639">
    <property type="entry name" value="AraD/HMP-PK domain-like"/>
    <property type="match status" value="1"/>
</dbReference>
<dbReference type="SMART" id="SM01007">
    <property type="entry name" value="Aldolase_II"/>
    <property type="match status" value="1"/>
</dbReference>
<dbReference type="Pfam" id="PF00596">
    <property type="entry name" value="Aldolase_II"/>
    <property type="match status" value="1"/>
</dbReference>
<gene>
    <name evidence="8" type="primary">araD</name>
    <name evidence="8" type="ORF">ABT404_13930</name>
</gene>
<comment type="catalytic activity">
    <reaction evidence="1">
        <text>L-ribulose 5-phosphate = D-xylulose 5-phosphate</text>
        <dbReference type="Rhea" id="RHEA:22368"/>
        <dbReference type="ChEBI" id="CHEBI:57737"/>
        <dbReference type="ChEBI" id="CHEBI:58226"/>
        <dbReference type="EC" id="5.1.3.4"/>
    </reaction>
</comment>
<dbReference type="EMBL" id="JBEPEK010000079">
    <property type="protein sequence ID" value="MER7180556.1"/>
    <property type="molecule type" value="Genomic_DNA"/>
</dbReference>
<keyword evidence="9" id="KW-1185">Reference proteome</keyword>
<evidence type="ECO:0000313" key="8">
    <source>
        <dbReference type="EMBL" id="MER7180556.1"/>
    </source>
</evidence>
<dbReference type="InterPro" id="IPR001303">
    <property type="entry name" value="Aldolase_II/adducin_N"/>
</dbReference>
<dbReference type="InterPro" id="IPR036409">
    <property type="entry name" value="Aldolase_II/adducin_N_sf"/>
</dbReference>
<keyword evidence="6" id="KW-0862">Zinc</keyword>
<evidence type="ECO:0000256" key="1">
    <source>
        <dbReference type="ARBA" id="ARBA00001726"/>
    </source>
</evidence>
<evidence type="ECO:0000256" key="5">
    <source>
        <dbReference type="ARBA" id="ARBA00022723"/>
    </source>
</evidence>
<dbReference type="PANTHER" id="PTHR22789">
    <property type="entry name" value="FUCULOSE PHOSPHATE ALDOLASE"/>
    <property type="match status" value="1"/>
</dbReference>
<dbReference type="InterPro" id="IPR050197">
    <property type="entry name" value="Aldolase_class_II_sugar_metab"/>
</dbReference>
<evidence type="ECO:0000259" key="7">
    <source>
        <dbReference type="SMART" id="SM01007"/>
    </source>
</evidence>
<comment type="cofactor">
    <cofactor evidence="2">
        <name>Zn(2+)</name>
        <dbReference type="ChEBI" id="CHEBI:29105"/>
    </cofactor>
</comment>
<evidence type="ECO:0000256" key="4">
    <source>
        <dbReference type="ARBA" id="ARBA00013186"/>
    </source>
</evidence>
<dbReference type="EC" id="5.1.3.4" evidence="4"/>
<feature type="domain" description="Class II aldolase/adducin N-terminal" evidence="7">
    <location>
        <begin position="11"/>
        <end position="202"/>
    </location>
</feature>
<comment type="similarity">
    <text evidence="3">Belongs to the aldolase class II family. AraD/FucA subfamily.</text>
</comment>
<comment type="caution">
    <text evidence="8">The sequence shown here is derived from an EMBL/GenBank/DDBJ whole genome shotgun (WGS) entry which is preliminary data.</text>
</comment>
<evidence type="ECO:0000256" key="6">
    <source>
        <dbReference type="ARBA" id="ARBA00022833"/>
    </source>
</evidence>
<dbReference type="GO" id="GO:0008742">
    <property type="term" value="F:L-ribulose-phosphate 4-epimerase activity"/>
    <property type="evidence" value="ECO:0007669"/>
    <property type="project" value="UniProtKB-EC"/>
</dbReference>
<evidence type="ECO:0000313" key="9">
    <source>
        <dbReference type="Proteomes" id="UP001474181"/>
    </source>
</evidence>
<dbReference type="PANTHER" id="PTHR22789:SF8">
    <property type="entry name" value="L-RIBULOSE-5-PHOSPHATE 4-EPIMERASE SGBE"/>
    <property type="match status" value="1"/>
</dbReference>
<evidence type="ECO:0000256" key="3">
    <source>
        <dbReference type="ARBA" id="ARBA00010037"/>
    </source>
</evidence>
<keyword evidence="5" id="KW-0479">Metal-binding</keyword>
<name>A0ABV1WUU7_9ACTN</name>
<evidence type="ECO:0000256" key="2">
    <source>
        <dbReference type="ARBA" id="ARBA00001947"/>
    </source>
</evidence>